<comment type="subcellular location">
    <subcellularLocation>
        <location evidence="1">Membrane</location>
    </subcellularLocation>
    <subcellularLocation>
        <location evidence="9">Mitochondrion membrane</location>
        <topology evidence="9">Multi-pass membrane protein</topology>
    </subcellularLocation>
</comment>
<keyword evidence="7 9" id="KW-0472">Membrane</keyword>
<evidence type="ECO:0000256" key="8">
    <source>
        <dbReference type="ARBA" id="ARBA00049551"/>
    </source>
</evidence>
<sequence length="111" mass="13199">MFNLVIIFILSFLIIVSFYFVSLLISFKDYFNEKVSSYECGFDSVKGVNYSFSITFFSVILMFVIFELEVIIFIFLVQNDVFSLLMFMFLFLYVVVSFMWSDILVNLVWKI</sequence>
<organism evidence="10">
    <name type="scientific">Spirocerca lupi</name>
    <dbReference type="NCBI Taxonomy" id="304461"/>
    <lineage>
        <taxon>Eukaryota</taxon>
        <taxon>Metazoa</taxon>
        <taxon>Ecdysozoa</taxon>
        <taxon>Nematoda</taxon>
        <taxon>Chromadorea</taxon>
        <taxon>Rhabditida</taxon>
        <taxon>Spirurina</taxon>
        <taxon>Spiruromorpha</taxon>
        <taxon>Thelazioidea</taxon>
        <taxon>Thelaziidae</taxon>
        <taxon>Spirocerca</taxon>
    </lineage>
</organism>
<keyword evidence="9" id="KW-0520">NAD</keyword>
<evidence type="ECO:0000256" key="4">
    <source>
        <dbReference type="ARBA" id="ARBA00022448"/>
    </source>
</evidence>
<feature type="transmembrane region" description="Helical" evidence="9">
    <location>
        <begin position="82"/>
        <end position="109"/>
    </location>
</feature>
<proteinExistence type="inferred from homology"/>
<accession>M9QCV7</accession>
<dbReference type="InterPro" id="IPR038430">
    <property type="entry name" value="NDAH_ubi_oxred_su3_sf"/>
</dbReference>
<keyword evidence="9" id="KW-0830">Ubiquinone</keyword>
<comment type="similarity">
    <text evidence="2 9">Belongs to the complex I subunit 3 family.</text>
</comment>
<comment type="function">
    <text evidence="9">Core subunit of the mitochondrial membrane respiratory chain NADH dehydrogenase (Complex I) which catalyzes electron transfer from NADH through the respiratory chain, using ubiquinone as an electron acceptor. Essential for the catalytic activity of complex I.</text>
</comment>
<dbReference type="PANTHER" id="PTHR11058:SF9">
    <property type="entry name" value="NADH-UBIQUINONE OXIDOREDUCTASE CHAIN 3"/>
    <property type="match status" value="1"/>
</dbReference>
<name>M9QCV7_9BILA</name>
<keyword evidence="6 9" id="KW-1133">Transmembrane helix</keyword>
<keyword evidence="9" id="KW-1278">Translocase</keyword>
<reference evidence="10" key="1">
    <citation type="journal article" date="2013" name="Parasit. Vectors">
        <title>Characterization of the complete mitochondrial genome of Spirocerca lupi: sequence, gene organization and phylogenetic implications.</title>
        <authorList>
            <person name="Liu G.H."/>
            <person name="Wang Y."/>
            <person name="Song H.Q."/>
            <person name="Li M.W."/>
            <person name="Ai L."/>
            <person name="Yu X.L."/>
            <person name="Zhu X.Q."/>
        </authorList>
    </citation>
    <scope>NUCLEOTIDE SEQUENCE</scope>
</reference>
<dbReference type="PANTHER" id="PTHR11058">
    <property type="entry name" value="NADH-UBIQUINONE OXIDOREDUCTASE CHAIN 3"/>
    <property type="match status" value="1"/>
</dbReference>
<dbReference type="Pfam" id="PF00507">
    <property type="entry name" value="Oxidored_q4"/>
    <property type="match status" value="1"/>
</dbReference>
<dbReference type="GO" id="GO:0030964">
    <property type="term" value="C:NADH dehydrogenase complex"/>
    <property type="evidence" value="ECO:0007669"/>
    <property type="project" value="TreeGrafter"/>
</dbReference>
<dbReference type="GO" id="GO:0008137">
    <property type="term" value="F:NADH dehydrogenase (ubiquinone) activity"/>
    <property type="evidence" value="ECO:0007669"/>
    <property type="project" value="UniProtKB-UniRule"/>
</dbReference>
<keyword evidence="4 9" id="KW-0813">Transport</keyword>
<evidence type="ECO:0000256" key="5">
    <source>
        <dbReference type="ARBA" id="ARBA00022692"/>
    </source>
</evidence>
<dbReference type="GO" id="GO:0031966">
    <property type="term" value="C:mitochondrial membrane"/>
    <property type="evidence" value="ECO:0007669"/>
    <property type="project" value="UniProtKB-SubCell"/>
</dbReference>
<evidence type="ECO:0000313" key="10">
    <source>
        <dbReference type="EMBL" id="AGI51585.1"/>
    </source>
</evidence>
<evidence type="ECO:0000256" key="7">
    <source>
        <dbReference type="ARBA" id="ARBA00023136"/>
    </source>
</evidence>
<dbReference type="Gene3D" id="1.20.58.1610">
    <property type="entry name" value="NADH:ubiquinone/plastoquinone oxidoreductase, chain 3"/>
    <property type="match status" value="1"/>
</dbReference>
<dbReference type="EMBL" id="KC305876">
    <property type="protein sequence ID" value="AGI51585.1"/>
    <property type="molecule type" value="Genomic_DNA"/>
</dbReference>
<keyword evidence="5 9" id="KW-0812">Transmembrane</keyword>
<keyword evidence="9" id="KW-0249">Electron transport</keyword>
<feature type="transmembrane region" description="Helical" evidence="9">
    <location>
        <begin position="48"/>
        <end position="76"/>
    </location>
</feature>
<dbReference type="InterPro" id="IPR000440">
    <property type="entry name" value="NADH_UbQ/plastoQ_OxRdtase_su3"/>
</dbReference>
<dbReference type="EC" id="7.1.1.2" evidence="9"/>
<evidence type="ECO:0000256" key="3">
    <source>
        <dbReference type="ARBA" id="ARBA00021007"/>
    </source>
</evidence>
<protein>
    <recommendedName>
        <fullName evidence="3 9">NADH-ubiquinone oxidoreductase chain 3</fullName>
        <ecNumber evidence="9">7.1.1.2</ecNumber>
    </recommendedName>
</protein>
<evidence type="ECO:0000256" key="6">
    <source>
        <dbReference type="ARBA" id="ARBA00022989"/>
    </source>
</evidence>
<evidence type="ECO:0000256" key="1">
    <source>
        <dbReference type="ARBA" id="ARBA00004370"/>
    </source>
</evidence>
<feature type="transmembrane region" description="Helical" evidence="9">
    <location>
        <begin position="6"/>
        <end position="27"/>
    </location>
</feature>
<evidence type="ECO:0000256" key="9">
    <source>
        <dbReference type="RuleBase" id="RU003640"/>
    </source>
</evidence>
<comment type="catalytic activity">
    <reaction evidence="8 9">
        <text>a ubiquinone + NADH + 5 H(+)(in) = a ubiquinol + NAD(+) + 4 H(+)(out)</text>
        <dbReference type="Rhea" id="RHEA:29091"/>
        <dbReference type="Rhea" id="RHEA-COMP:9565"/>
        <dbReference type="Rhea" id="RHEA-COMP:9566"/>
        <dbReference type="ChEBI" id="CHEBI:15378"/>
        <dbReference type="ChEBI" id="CHEBI:16389"/>
        <dbReference type="ChEBI" id="CHEBI:17976"/>
        <dbReference type="ChEBI" id="CHEBI:57540"/>
        <dbReference type="ChEBI" id="CHEBI:57945"/>
        <dbReference type="EC" id="7.1.1.2"/>
    </reaction>
</comment>
<keyword evidence="9" id="KW-0679">Respiratory chain</keyword>
<evidence type="ECO:0000256" key="2">
    <source>
        <dbReference type="ARBA" id="ARBA00008472"/>
    </source>
</evidence>
<keyword evidence="9 10" id="KW-0496">Mitochondrion</keyword>
<geneLocation type="mitochondrion" evidence="10"/>
<gene>
    <name evidence="10" type="primary">nad3</name>
</gene>
<dbReference type="AlphaFoldDB" id="M9QCV7"/>